<evidence type="ECO:0000313" key="2">
    <source>
        <dbReference type="EMBL" id="EGC37051.1"/>
    </source>
</evidence>
<dbReference type="VEuPathDB" id="AmoebaDB:DICPUDRAFT_91702"/>
<dbReference type="GeneID" id="10503802"/>
<name>F0ZG68_DICPU</name>
<protein>
    <submittedName>
        <fullName evidence="2">Expressed protein</fullName>
    </submittedName>
</protein>
<feature type="region of interest" description="Disordered" evidence="1">
    <location>
        <begin position="331"/>
        <end position="360"/>
    </location>
</feature>
<proteinExistence type="predicted"/>
<dbReference type="KEGG" id="dpp:DICPUDRAFT_91702"/>
<evidence type="ECO:0000256" key="1">
    <source>
        <dbReference type="SAM" id="MobiDB-lite"/>
    </source>
</evidence>
<dbReference type="Proteomes" id="UP000001064">
    <property type="component" value="Unassembled WGS sequence"/>
</dbReference>
<dbReference type="GO" id="GO:0005794">
    <property type="term" value="C:Golgi apparatus"/>
    <property type="evidence" value="ECO:0000318"/>
    <property type="project" value="GO_Central"/>
</dbReference>
<evidence type="ECO:0000313" key="3">
    <source>
        <dbReference type="Proteomes" id="UP000001064"/>
    </source>
</evidence>
<gene>
    <name evidence="2" type="ORF">DICPUDRAFT_91702</name>
</gene>
<keyword evidence="3" id="KW-1185">Reference proteome</keyword>
<feature type="non-terminal residue" evidence="2">
    <location>
        <position position="377"/>
    </location>
</feature>
<dbReference type="InParanoid" id="F0ZG68"/>
<sequence length="377" mass="44392">MDINININNNSIDVSNDSNNEKINNINNSNNSNINNSNNSINKTTSTSCMISALSSSLSTLNNISLSSIFDIIGINYKSGLDDDINVKKEKMLKFDSYFYSFGNYEEEEMFEFFKSFIRETQYDMSGGCLLVQVMERYPNYIEYLFKSDEKSIRIQKINRVFIELFDKILEFALDDFKKTKYANAIHTKSIITYVDLYRILLTNPSIKLLTRDSIIKIIDLFIDFLKRTDLTILNYYFVFSIIEFKKYLNDDQFFIEQYGKDITHLFFSKCIADDDYIKKTLFLITTGNQASRSNTIHFKLPREVYQKIRKDHIQYIDFIIDMVKLQEKKENKKNKKNKQDEASKSTSKNHQKQKDSNKKEKIKYNECLFLILKTMG</sequence>
<reference evidence="3" key="1">
    <citation type="journal article" date="2011" name="Genome Biol.">
        <title>Comparative genomics of the social amoebae Dictyostelium discoideum and Dictyostelium purpureum.</title>
        <authorList>
            <consortium name="US DOE Joint Genome Institute (JGI-PGF)"/>
            <person name="Sucgang R."/>
            <person name="Kuo A."/>
            <person name="Tian X."/>
            <person name="Salerno W."/>
            <person name="Parikh A."/>
            <person name="Feasley C.L."/>
            <person name="Dalin E."/>
            <person name="Tu H."/>
            <person name="Huang E."/>
            <person name="Barry K."/>
            <person name="Lindquist E."/>
            <person name="Shapiro H."/>
            <person name="Bruce D."/>
            <person name="Schmutz J."/>
            <person name="Salamov A."/>
            <person name="Fey P."/>
            <person name="Gaudet P."/>
            <person name="Anjard C."/>
            <person name="Babu M.M."/>
            <person name="Basu S."/>
            <person name="Bushmanova Y."/>
            <person name="van der Wel H."/>
            <person name="Katoh-Kurasawa M."/>
            <person name="Dinh C."/>
            <person name="Coutinho P.M."/>
            <person name="Saito T."/>
            <person name="Elias M."/>
            <person name="Schaap P."/>
            <person name="Kay R.R."/>
            <person name="Henrissat B."/>
            <person name="Eichinger L."/>
            <person name="Rivero F."/>
            <person name="Putnam N.H."/>
            <person name="West C.M."/>
            <person name="Loomis W.F."/>
            <person name="Chisholm R.L."/>
            <person name="Shaulsky G."/>
            <person name="Strassmann J.E."/>
            <person name="Queller D.C."/>
            <person name="Kuspa A."/>
            <person name="Grigoriev I.V."/>
        </authorList>
    </citation>
    <scope>NUCLEOTIDE SEQUENCE [LARGE SCALE GENOMIC DNA]</scope>
    <source>
        <strain evidence="3">QSDP1</strain>
    </source>
</reference>
<organism evidence="2 3">
    <name type="scientific">Dictyostelium purpureum</name>
    <name type="common">Slime mold</name>
    <dbReference type="NCBI Taxonomy" id="5786"/>
    <lineage>
        <taxon>Eukaryota</taxon>
        <taxon>Amoebozoa</taxon>
        <taxon>Evosea</taxon>
        <taxon>Eumycetozoa</taxon>
        <taxon>Dictyostelia</taxon>
        <taxon>Dictyosteliales</taxon>
        <taxon>Dictyosteliaceae</taxon>
        <taxon>Dictyostelium</taxon>
    </lineage>
</organism>
<dbReference type="EMBL" id="GL871009">
    <property type="protein sequence ID" value="EGC37051.1"/>
    <property type="molecule type" value="Genomic_DNA"/>
</dbReference>
<dbReference type="RefSeq" id="XP_003286408.1">
    <property type="nucleotide sequence ID" value="XM_003286360.1"/>
</dbReference>
<dbReference type="AlphaFoldDB" id="F0ZG68"/>
<accession>F0ZG68</accession>